<sequence length="59" mass="7301">MLEDAYTIMRELYEKDPLYREDFAIMALNFGTFYYEAYRLKETLRYLRKALEHRDVPPM</sequence>
<organism evidence="1 2">
    <name type="scientific">Archaeoglobus sulfaticallidus PM70-1</name>
    <dbReference type="NCBI Taxonomy" id="387631"/>
    <lineage>
        <taxon>Archaea</taxon>
        <taxon>Methanobacteriati</taxon>
        <taxon>Methanobacteriota</taxon>
        <taxon>Archaeoglobi</taxon>
        <taxon>Archaeoglobales</taxon>
        <taxon>Archaeoglobaceae</taxon>
        <taxon>Archaeoglobus</taxon>
    </lineage>
</organism>
<dbReference type="Proteomes" id="UP000013307">
    <property type="component" value="Chromosome"/>
</dbReference>
<dbReference type="KEGG" id="ast:Asulf_01344"/>
<dbReference type="EMBL" id="CP005290">
    <property type="protein sequence ID" value="AGK61335.1"/>
    <property type="molecule type" value="Genomic_DNA"/>
</dbReference>
<dbReference type="GeneID" id="15392983"/>
<gene>
    <name evidence="1" type="ORF">Asulf_01344</name>
</gene>
<dbReference type="STRING" id="387631.Asulf_01344"/>
<name>N0BM42_9EURY</name>
<dbReference type="AlphaFoldDB" id="N0BM42"/>
<keyword evidence="2" id="KW-1185">Reference proteome</keyword>
<reference evidence="1 2" key="1">
    <citation type="journal article" date="2013" name="Genome Announc.">
        <title>Complete Genome Sequence of the Thermophilic and Facultatively Chemolithoautotrophic Sulfate Reducer Archaeoglobus sulfaticallidus Strain PM70-1T.</title>
        <authorList>
            <person name="Stokke R."/>
            <person name="Hocking W.P."/>
            <person name="Steinsbu B.O."/>
            <person name="Steen I.H."/>
        </authorList>
    </citation>
    <scope>NUCLEOTIDE SEQUENCE [LARGE SCALE GENOMIC DNA]</scope>
    <source>
        <strain evidence="1">PM70-1</strain>
    </source>
</reference>
<protein>
    <recommendedName>
        <fullName evidence="3">Tetratricopeptide repeat protein</fullName>
    </recommendedName>
</protein>
<evidence type="ECO:0008006" key="3">
    <source>
        <dbReference type="Google" id="ProtNLM"/>
    </source>
</evidence>
<dbReference type="RefSeq" id="WP_015590933.1">
    <property type="nucleotide sequence ID" value="NC_021169.1"/>
</dbReference>
<proteinExistence type="predicted"/>
<evidence type="ECO:0000313" key="1">
    <source>
        <dbReference type="EMBL" id="AGK61335.1"/>
    </source>
</evidence>
<accession>N0BM42</accession>
<evidence type="ECO:0000313" key="2">
    <source>
        <dbReference type="Proteomes" id="UP000013307"/>
    </source>
</evidence>
<dbReference type="HOGENOM" id="CLU_2949079_0_0_2"/>